<dbReference type="Pfam" id="PF07157">
    <property type="entry name" value="DNA_circ_N"/>
    <property type="match status" value="1"/>
</dbReference>
<dbReference type="AlphaFoldDB" id="H1SDH7"/>
<comment type="caution">
    <text evidence="2">The sequence shown here is derived from an EMBL/GenBank/DDBJ whole genome shotgun (WGS) entry which is preliminary data.</text>
</comment>
<dbReference type="OrthoDB" id="378644at2"/>
<gene>
    <name evidence="2" type="ORF">OR16_31769</name>
</gene>
<sequence>MAWKDNLLPASFRGVAFEVLSIEDTLRRSVAEHEYAYLEGTDTEDLGGKGRRLTVQAIFWGNDYETRLRDFITALETPGEGELIHPVFGSRRMQLTGARIGHTAEMPDAATLSLEFTESRIGQSFFNATLAASKPDAAANGADTSWLAAVNSFRFALPSLKSLVPGVAEALALADAIDSKVVQIRNLVSGYVSSGLSALNYPTAWMGDIRGLFQTIADPFRNSALTRLVSSSSSGNTAPSLNVGSVPARLSAWNSGTAAASEAVTAGATSTASFTTLRLATEGTLKQANALADAQVRLASTLALVELAAAIFSAEIDDTPTLNPDEVEQITNDARAALQASLDDMRTVFDAEHARYITEPLKTTALAVQDAARAVLVLRPPVLVRQAPITGNLALIAFSLYGDYTRCYELARLNPQIKLPNFIKAGQLINAYAS</sequence>
<organism evidence="2 3">
    <name type="scientific">Cupriavidus basilensis OR16</name>
    <dbReference type="NCBI Taxonomy" id="1127483"/>
    <lineage>
        <taxon>Bacteria</taxon>
        <taxon>Pseudomonadati</taxon>
        <taxon>Pseudomonadota</taxon>
        <taxon>Betaproteobacteria</taxon>
        <taxon>Burkholderiales</taxon>
        <taxon>Burkholderiaceae</taxon>
        <taxon>Cupriavidus</taxon>
    </lineage>
</organism>
<evidence type="ECO:0000259" key="1">
    <source>
        <dbReference type="Pfam" id="PF07157"/>
    </source>
</evidence>
<dbReference type="Proteomes" id="UP000005808">
    <property type="component" value="Unassembled WGS sequence"/>
</dbReference>
<accession>H1SDH7</accession>
<dbReference type="EMBL" id="AHJE01000093">
    <property type="protein sequence ID" value="EHP39431.1"/>
    <property type="molecule type" value="Genomic_DNA"/>
</dbReference>
<dbReference type="PATRIC" id="fig|1127483.3.peg.6341"/>
<protein>
    <recommendedName>
        <fullName evidence="1">DNA circulation N-terminal domain-containing protein</fullName>
    </recommendedName>
</protein>
<proteinExistence type="predicted"/>
<evidence type="ECO:0000313" key="3">
    <source>
        <dbReference type="Proteomes" id="UP000005808"/>
    </source>
</evidence>
<feature type="domain" description="DNA circulation N-terminal" evidence="1">
    <location>
        <begin position="7"/>
        <end position="91"/>
    </location>
</feature>
<dbReference type="InterPro" id="IPR009826">
    <property type="entry name" value="DNA_circ_N"/>
</dbReference>
<dbReference type="RefSeq" id="WP_006162200.1">
    <property type="nucleotide sequence ID" value="NZ_AHJE01000093.1"/>
</dbReference>
<reference evidence="2 3" key="1">
    <citation type="journal article" date="2012" name="J. Bacteriol.">
        <title>De Novo Genome Project of Cupriavidus basilensis OR16.</title>
        <authorList>
            <person name="Cserhati M."/>
            <person name="Kriszt B."/>
            <person name="Szoboszlay S."/>
            <person name="Toth A."/>
            <person name="Szabo I."/>
            <person name="Tancsics A."/>
            <person name="Nagy I."/>
            <person name="Horvath B."/>
            <person name="Nagy I."/>
            <person name="Kukolya J."/>
        </authorList>
    </citation>
    <scope>NUCLEOTIDE SEQUENCE [LARGE SCALE GENOMIC DNA]</scope>
    <source>
        <strain evidence="2 3">OR16</strain>
    </source>
</reference>
<evidence type="ECO:0000313" key="2">
    <source>
        <dbReference type="EMBL" id="EHP39431.1"/>
    </source>
</evidence>
<name>H1SDH7_9BURK</name>